<dbReference type="EMBL" id="CP015922">
    <property type="protein sequence ID" value="ANI99086.1"/>
    <property type="molecule type" value="Genomic_DNA"/>
</dbReference>
<evidence type="ECO:0000313" key="3">
    <source>
        <dbReference type="Proteomes" id="UP000078463"/>
    </source>
</evidence>
<dbReference type="STRING" id="1743168.A8O14_02645"/>
<proteinExistence type="predicted"/>
<dbReference type="KEGG" id="pwu:A8O14_02645"/>
<protein>
    <recommendedName>
        <fullName evidence="4">DUF1376 domain-containing protein</fullName>
    </recommendedName>
</protein>
<sequence length="186" mass="21086">MADKKRKAPAYQEYASDILANRTYRLMTLQEKGLFDLLRRECWVNASVPSDPPKLARYLGLPADEVDGALSQSVLSFFEINDGELRSPDLDQYRQILNERNKKQSDGGSNGGKITQLKRKGSLEANLQATPKASLKLLSRDEMSRDEMSKDELVLKEVNSLSNNSLDTELQEWLDDYEQSPLCQLN</sequence>
<accession>A0A191UDX5</accession>
<organism evidence="2 3">
    <name type="scientific">Polynucleobacter wuianus</name>
    <dbReference type="NCBI Taxonomy" id="1743168"/>
    <lineage>
        <taxon>Bacteria</taxon>
        <taxon>Pseudomonadati</taxon>
        <taxon>Pseudomonadota</taxon>
        <taxon>Betaproteobacteria</taxon>
        <taxon>Burkholderiales</taxon>
        <taxon>Burkholderiaceae</taxon>
        <taxon>Polynucleobacter</taxon>
    </lineage>
</organism>
<dbReference type="Proteomes" id="UP000078463">
    <property type="component" value="Chromosome"/>
</dbReference>
<feature type="region of interest" description="Disordered" evidence="1">
    <location>
        <begin position="99"/>
        <end position="125"/>
    </location>
</feature>
<dbReference type="OrthoDB" id="8566459at2"/>
<gene>
    <name evidence="2" type="ORF">A8O14_02645</name>
</gene>
<dbReference type="AlphaFoldDB" id="A0A191UDX5"/>
<reference evidence="3" key="1">
    <citation type="submission" date="2016-05" db="EMBL/GenBank/DDBJ databases">
        <title>Polynucleobacter sp. QLW-P1FAT50C-4 genome.</title>
        <authorList>
            <person name="Hahn M.W."/>
        </authorList>
    </citation>
    <scope>NUCLEOTIDE SEQUENCE [LARGE SCALE GENOMIC DNA]</scope>
    <source>
        <strain evidence="3">QLW-P1FAT50C-4</strain>
    </source>
</reference>
<evidence type="ECO:0008006" key="4">
    <source>
        <dbReference type="Google" id="ProtNLM"/>
    </source>
</evidence>
<evidence type="ECO:0000256" key="1">
    <source>
        <dbReference type="SAM" id="MobiDB-lite"/>
    </source>
</evidence>
<evidence type="ECO:0000313" key="2">
    <source>
        <dbReference type="EMBL" id="ANI99086.1"/>
    </source>
</evidence>
<dbReference type="RefSeq" id="WP_068948091.1">
    <property type="nucleotide sequence ID" value="NZ_CP015922.1"/>
</dbReference>
<name>A0A191UDX5_9BURK</name>
<keyword evidence="3" id="KW-1185">Reference proteome</keyword>